<protein>
    <recommendedName>
        <fullName evidence="3">Band 7 domain-containing protein</fullName>
    </recommendedName>
</protein>
<dbReference type="Pfam" id="PF19136">
    <property type="entry name" value="DUF5819"/>
    <property type="match status" value="1"/>
</dbReference>
<name>A0ABS1SDH3_9MICO</name>
<evidence type="ECO:0000313" key="1">
    <source>
        <dbReference type="EMBL" id="MBL3678530.1"/>
    </source>
</evidence>
<evidence type="ECO:0000313" key="2">
    <source>
        <dbReference type="Proteomes" id="UP001645859"/>
    </source>
</evidence>
<evidence type="ECO:0008006" key="3">
    <source>
        <dbReference type="Google" id="ProtNLM"/>
    </source>
</evidence>
<accession>A0ABS1SDH3</accession>
<dbReference type="InterPro" id="IPR043857">
    <property type="entry name" value="DUF5819"/>
</dbReference>
<reference evidence="1 2" key="1">
    <citation type="submission" date="2018-09" db="EMBL/GenBank/DDBJ databases">
        <title>Comparative genomics of Leucobacter spp.</title>
        <authorList>
            <person name="Reis A.C."/>
            <person name="Kolvenbach B.A."/>
            <person name="Corvini P.F.X."/>
            <person name="Nunes O.C."/>
        </authorList>
    </citation>
    <scope>NUCLEOTIDE SEQUENCE [LARGE SCALE GENOMIC DNA]</scope>
    <source>
        <strain evidence="1 2">TAN 31504</strain>
    </source>
</reference>
<organism evidence="1 2">
    <name type="scientific">Leucobacter chromiireducens subsp. solipictus</name>
    <dbReference type="NCBI Taxonomy" id="398235"/>
    <lineage>
        <taxon>Bacteria</taxon>
        <taxon>Bacillati</taxon>
        <taxon>Actinomycetota</taxon>
        <taxon>Actinomycetes</taxon>
        <taxon>Micrococcales</taxon>
        <taxon>Microbacteriaceae</taxon>
        <taxon>Leucobacter</taxon>
    </lineage>
</organism>
<dbReference type="Proteomes" id="UP001645859">
    <property type="component" value="Unassembled WGS sequence"/>
</dbReference>
<dbReference type="EMBL" id="QYAC01000002">
    <property type="protein sequence ID" value="MBL3678530.1"/>
    <property type="molecule type" value="Genomic_DNA"/>
</dbReference>
<proteinExistence type="predicted"/>
<gene>
    <name evidence="1" type="ORF">D3230_04365</name>
</gene>
<keyword evidence="2" id="KW-1185">Reference proteome</keyword>
<comment type="caution">
    <text evidence="1">The sequence shown here is derived from an EMBL/GenBank/DDBJ whole genome shotgun (WGS) entry which is preliminary data.</text>
</comment>
<sequence length="247" mass="28128">MVAVLAVLLTVWHVFASFLWIFPPSPLRQLAPGDSLSNYMLPVFGQSWTVFAPEPINGDYHFNVRATVLDEDGEERETGWVSANQVELSMVINHLFPPRAGIQAEELASGYKYAWGELGDEQRRMAGEDFLETDWLDLMRADMGEVSTEDPVIVDRYLASERRATAYATQVAKAIWGEDVQRVQYRVSRQNVVPYAERHNREAKRPEPQVVLPGWREPLVVPGQDEQAFADVFQRQYERSTGTKVGR</sequence>